<name>A0A135TQA1_9PEZI</name>
<feature type="chain" id="PRO_5007804091" description="Kelch repeat protein" evidence="3">
    <location>
        <begin position="20"/>
        <end position="730"/>
    </location>
</feature>
<evidence type="ECO:0000256" key="2">
    <source>
        <dbReference type="SAM" id="Phobius"/>
    </source>
</evidence>
<feature type="region of interest" description="Disordered" evidence="1">
    <location>
        <begin position="607"/>
        <end position="730"/>
    </location>
</feature>
<evidence type="ECO:0008006" key="6">
    <source>
        <dbReference type="Google" id="ProtNLM"/>
    </source>
</evidence>
<dbReference type="STRING" id="1209931.A0A135TQA1"/>
<dbReference type="EMBL" id="JFFI01001908">
    <property type="protein sequence ID" value="KXH50304.1"/>
    <property type="molecule type" value="Genomic_DNA"/>
</dbReference>
<keyword evidence="5" id="KW-1185">Reference proteome</keyword>
<evidence type="ECO:0000256" key="3">
    <source>
        <dbReference type="SAM" id="SignalP"/>
    </source>
</evidence>
<accession>A0A135TQA1</accession>
<proteinExistence type="predicted"/>
<reference evidence="4 5" key="1">
    <citation type="submission" date="2014-02" db="EMBL/GenBank/DDBJ databases">
        <title>The genome sequence of Colletotrichum salicis CBS 607.94.</title>
        <authorList>
            <person name="Baroncelli R."/>
            <person name="Thon M.R."/>
        </authorList>
    </citation>
    <scope>NUCLEOTIDE SEQUENCE [LARGE SCALE GENOMIC DNA]</scope>
    <source>
        <strain evidence="4 5">CBS 607.94</strain>
    </source>
</reference>
<sequence length="730" mass="78052">MKVPWLALLFVAGLGPVLGDLDGRQALSSAPAASSNAASTDVLVSSPTSSVFSAPTSVPAPTINSSVYDLSQHFCRIWRHASVLADGKIYVDGGNTYVPKNNKTFYNTEAGQFDGGMHSQLLVLDLSQDFTNQETSPYSSIFKSPDVPNGLIEHALWYSQTTRKIYQLGGWFSFNSPNHPSFVADKDIPEPAVWEFDIDGGRWSKSADLEVSNNGEIVDRPGAGAFCDAPTLNRSYIFEGYVQRRSSPANAAYASSSDFRFLEGMLELDTAERSQPKLTNISVPTYVGPRMNGAMVHVPVGEKGIIVNVGGQTTRDPTPFGIQIEGANAGNVNASLPNTKDFLAPELTSPQKTNLSFVDIYDIETGFWFRQETFGLPDIPTGRSDICTVLVSAADKSSWNIYMIAGVENYNNYITSEEIWVLTLPTFTWILVHTRSDGMYGHTCHAVGENLLIVGGMQTGANADTCAEHMPVEIFSLASQNYTGRYDAQAAKRLAPVPSQVVAAVGGTSSGGASQRAPRAWSDVYLQYIFDPSLRRPAHTPEYTLVVEPSSTATPSSSASSTPQPDSGGPSKGAIAGGVVGGVAAIALVGLGAFFLFRRRKRRRADEAAATQVSRQSAMSELPGYTPYSSPEPKPGFLDSPTSPGHHHDVRAHAAELEVPASASEMPSSPRYGGSSVEMGSDVTASPRVGDISPRVGDVSPRVPGDVSPTLGDEGYGYHEGRQAGHHPGR</sequence>
<dbReference type="PANTHER" id="PTHR23244:SF492">
    <property type="entry name" value="KELCH DOMAIN-CONTAINING PROTEIN-CONTAINING PROTEIN"/>
    <property type="match status" value="1"/>
</dbReference>
<keyword evidence="2" id="KW-0472">Membrane</keyword>
<feature type="transmembrane region" description="Helical" evidence="2">
    <location>
        <begin position="574"/>
        <end position="597"/>
    </location>
</feature>
<feature type="signal peptide" evidence="3">
    <location>
        <begin position="1"/>
        <end position="19"/>
    </location>
</feature>
<dbReference type="OrthoDB" id="10251809at2759"/>
<evidence type="ECO:0000313" key="4">
    <source>
        <dbReference type="EMBL" id="KXH50304.1"/>
    </source>
</evidence>
<feature type="compositionally biased region" description="Low complexity" evidence="1">
    <location>
        <begin position="549"/>
        <end position="563"/>
    </location>
</feature>
<comment type="caution">
    <text evidence="4">The sequence shown here is derived from an EMBL/GenBank/DDBJ whole genome shotgun (WGS) entry which is preliminary data.</text>
</comment>
<keyword evidence="2" id="KW-1133">Transmembrane helix</keyword>
<dbReference type="AlphaFoldDB" id="A0A135TQA1"/>
<dbReference type="PANTHER" id="PTHR23244">
    <property type="entry name" value="KELCH REPEAT DOMAIN"/>
    <property type="match status" value="1"/>
</dbReference>
<protein>
    <recommendedName>
        <fullName evidence="6">Kelch repeat protein</fullName>
    </recommendedName>
</protein>
<evidence type="ECO:0000313" key="5">
    <source>
        <dbReference type="Proteomes" id="UP000070121"/>
    </source>
</evidence>
<dbReference type="Gene3D" id="2.120.10.80">
    <property type="entry name" value="Kelch-type beta propeller"/>
    <property type="match status" value="2"/>
</dbReference>
<dbReference type="Proteomes" id="UP000070121">
    <property type="component" value="Unassembled WGS sequence"/>
</dbReference>
<organism evidence="4 5">
    <name type="scientific">Colletotrichum salicis</name>
    <dbReference type="NCBI Taxonomy" id="1209931"/>
    <lineage>
        <taxon>Eukaryota</taxon>
        <taxon>Fungi</taxon>
        <taxon>Dikarya</taxon>
        <taxon>Ascomycota</taxon>
        <taxon>Pezizomycotina</taxon>
        <taxon>Sordariomycetes</taxon>
        <taxon>Hypocreomycetidae</taxon>
        <taxon>Glomerellales</taxon>
        <taxon>Glomerellaceae</taxon>
        <taxon>Colletotrichum</taxon>
        <taxon>Colletotrichum acutatum species complex</taxon>
    </lineage>
</organism>
<feature type="region of interest" description="Disordered" evidence="1">
    <location>
        <begin position="547"/>
        <end position="573"/>
    </location>
</feature>
<evidence type="ECO:0000256" key="1">
    <source>
        <dbReference type="SAM" id="MobiDB-lite"/>
    </source>
</evidence>
<keyword evidence="2" id="KW-0812">Transmembrane</keyword>
<gene>
    <name evidence="4" type="ORF">CSAL01_09260</name>
</gene>
<keyword evidence="3" id="KW-0732">Signal</keyword>
<dbReference type="SUPFAM" id="SSF117281">
    <property type="entry name" value="Kelch motif"/>
    <property type="match status" value="1"/>
</dbReference>
<dbReference type="InterPro" id="IPR015915">
    <property type="entry name" value="Kelch-typ_b-propeller"/>
</dbReference>